<proteinExistence type="predicted"/>
<feature type="domain" description="HTH gntR-type" evidence="4">
    <location>
        <begin position="9"/>
        <end position="77"/>
    </location>
</feature>
<dbReference type="PRINTS" id="PR00035">
    <property type="entry name" value="HTHGNTR"/>
</dbReference>
<dbReference type="InterPro" id="IPR036388">
    <property type="entry name" value="WH-like_DNA-bd_sf"/>
</dbReference>
<dbReference type="InterPro" id="IPR028374">
    <property type="entry name" value="FadR_C"/>
</dbReference>
<evidence type="ECO:0000256" key="3">
    <source>
        <dbReference type="ARBA" id="ARBA00023163"/>
    </source>
</evidence>
<accession>A0ABR9QEJ6</accession>
<reference evidence="5 6" key="1">
    <citation type="submission" date="2020-10" db="EMBL/GenBank/DDBJ databases">
        <title>Bacillus sp. HD4P25, an endophyte from a halophyte.</title>
        <authorList>
            <person name="Sun J.-Q."/>
        </authorList>
    </citation>
    <scope>NUCLEOTIDE SEQUENCE [LARGE SCALE GENOMIC DNA]</scope>
    <source>
        <strain evidence="5 6">YIM 93174</strain>
    </source>
</reference>
<evidence type="ECO:0000256" key="2">
    <source>
        <dbReference type="ARBA" id="ARBA00023125"/>
    </source>
</evidence>
<dbReference type="InterPro" id="IPR036390">
    <property type="entry name" value="WH_DNA-bd_sf"/>
</dbReference>
<comment type="caution">
    <text evidence="5">The sequence shown here is derived from an EMBL/GenBank/DDBJ whole genome shotgun (WGS) entry which is preliminary data.</text>
</comment>
<dbReference type="InterPro" id="IPR008920">
    <property type="entry name" value="TF_FadR/GntR_C"/>
</dbReference>
<evidence type="ECO:0000313" key="5">
    <source>
        <dbReference type="EMBL" id="MBE4906922.1"/>
    </source>
</evidence>
<keyword evidence="6" id="KW-1185">Reference proteome</keyword>
<evidence type="ECO:0000259" key="4">
    <source>
        <dbReference type="PROSITE" id="PS50949"/>
    </source>
</evidence>
<evidence type="ECO:0000313" key="6">
    <source>
        <dbReference type="Proteomes" id="UP001516662"/>
    </source>
</evidence>
<dbReference type="Pfam" id="PF00392">
    <property type="entry name" value="GntR"/>
    <property type="match status" value="1"/>
</dbReference>
<dbReference type="SUPFAM" id="SSF48008">
    <property type="entry name" value="GntR ligand-binding domain-like"/>
    <property type="match status" value="1"/>
</dbReference>
<dbReference type="SMART" id="SM00345">
    <property type="entry name" value="HTH_GNTR"/>
    <property type="match status" value="1"/>
</dbReference>
<dbReference type="Proteomes" id="UP001516662">
    <property type="component" value="Unassembled WGS sequence"/>
</dbReference>
<name>A0ABR9QEJ6_9BACI</name>
<dbReference type="Gene3D" id="1.20.120.530">
    <property type="entry name" value="GntR ligand-binding domain-like"/>
    <property type="match status" value="1"/>
</dbReference>
<dbReference type="SUPFAM" id="SSF46785">
    <property type="entry name" value="Winged helix' DNA-binding domain"/>
    <property type="match status" value="1"/>
</dbReference>
<dbReference type="PANTHER" id="PTHR43537">
    <property type="entry name" value="TRANSCRIPTIONAL REGULATOR, GNTR FAMILY"/>
    <property type="match status" value="1"/>
</dbReference>
<dbReference type="Pfam" id="PF07840">
    <property type="entry name" value="FadR_C"/>
    <property type="match status" value="1"/>
</dbReference>
<protein>
    <submittedName>
        <fullName evidence="5">GntR family transcriptional regulator</fullName>
    </submittedName>
</protein>
<keyword evidence="2" id="KW-0238">DNA-binding</keyword>
<dbReference type="EMBL" id="JADCLJ010000007">
    <property type="protein sequence ID" value="MBE4906922.1"/>
    <property type="molecule type" value="Genomic_DNA"/>
</dbReference>
<dbReference type="Gene3D" id="1.10.10.10">
    <property type="entry name" value="Winged helix-like DNA-binding domain superfamily/Winged helix DNA-binding domain"/>
    <property type="match status" value="1"/>
</dbReference>
<dbReference type="PANTHER" id="PTHR43537:SF52">
    <property type="entry name" value="FATTY ACID METABOLISM REGULATOR PROTEIN"/>
    <property type="match status" value="1"/>
</dbReference>
<organism evidence="5 6">
    <name type="scientific">Litchfieldia luteola</name>
    <dbReference type="NCBI Taxonomy" id="682179"/>
    <lineage>
        <taxon>Bacteria</taxon>
        <taxon>Bacillati</taxon>
        <taxon>Bacillota</taxon>
        <taxon>Bacilli</taxon>
        <taxon>Bacillales</taxon>
        <taxon>Bacillaceae</taxon>
        <taxon>Litchfieldia</taxon>
    </lineage>
</organism>
<sequence length="234" mass="27217">MRCDRKMKERSSEIIGRKIIQSILEGDFSINEHLQPERDLATLFSVGRPTIREALQRLERDGWITIRKGMPAIVNDYWKQGNLMTIVDILQYHEEIPDELIKYMLELRISLSPTYVKDAIVHNRVKVIALFVPLDELSDDAGSYADFDWNLQLGIAKLSPNPIFLLILNSFKDIYQKMAEKYFGSQNHRKQSYQYYTELLNAILKGEVEETEALTRKMMETSLILWSEKVKGGD</sequence>
<dbReference type="InterPro" id="IPR000524">
    <property type="entry name" value="Tscrpt_reg_HTH_GntR"/>
</dbReference>
<gene>
    <name evidence="5" type="ORF">IMZ08_02465</name>
</gene>
<keyword evidence="3" id="KW-0804">Transcription</keyword>
<dbReference type="PROSITE" id="PS50949">
    <property type="entry name" value="HTH_GNTR"/>
    <property type="match status" value="1"/>
</dbReference>
<keyword evidence="1" id="KW-0805">Transcription regulation</keyword>
<dbReference type="CDD" id="cd07377">
    <property type="entry name" value="WHTH_GntR"/>
    <property type="match status" value="1"/>
</dbReference>
<evidence type="ECO:0000256" key="1">
    <source>
        <dbReference type="ARBA" id="ARBA00023015"/>
    </source>
</evidence>